<dbReference type="AlphaFoldDB" id="A0A0D1ZTH0"/>
<proteinExistence type="predicted"/>
<dbReference type="Proteomes" id="UP000054466">
    <property type="component" value="Unassembled WGS sequence"/>
</dbReference>
<feature type="compositionally biased region" description="Basic and acidic residues" evidence="1">
    <location>
        <begin position="596"/>
        <end position="613"/>
    </location>
</feature>
<feature type="compositionally biased region" description="Polar residues" evidence="1">
    <location>
        <begin position="534"/>
        <end position="557"/>
    </location>
</feature>
<dbReference type="EMBL" id="KN847041">
    <property type="protein sequence ID" value="KIW31386.1"/>
    <property type="molecule type" value="Genomic_DNA"/>
</dbReference>
<feature type="region of interest" description="Disordered" evidence="1">
    <location>
        <begin position="1"/>
        <end position="68"/>
    </location>
</feature>
<dbReference type="HOGENOM" id="CLU_027507_0_0_1"/>
<protein>
    <submittedName>
        <fullName evidence="2">Uncharacterized protein</fullName>
    </submittedName>
</protein>
<accession>A0A0D1ZTH0</accession>
<feature type="region of interest" description="Disordered" evidence="1">
    <location>
        <begin position="534"/>
        <end position="638"/>
    </location>
</feature>
<dbReference type="RefSeq" id="XP_016251602.1">
    <property type="nucleotide sequence ID" value="XM_016389700.1"/>
</dbReference>
<dbReference type="STRING" id="569365.A0A0D1ZTH0"/>
<feature type="compositionally biased region" description="Low complexity" evidence="1">
    <location>
        <begin position="577"/>
        <end position="586"/>
    </location>
</feature>
<keyword evidence="3" id="KW-1185">Reference proteome</keyword>
<dbReference type="OrthoDB" id="4160377at2759"/>
<dbReference type="GeneID" id="27342232"/>
<name>A0A0D1ZTH0_9EURO</name>
<reference evidence="2 3" key="1">
    <citation type="submission" date="2015-01" db="EMBL/GenBank/DDBJ databases">
        <title>The Genome Sequence of Cladophialophora immunda CBS83496.</title>
        <authorList>
            <consortium name="The Broad Institute Genomics Platform"/>
            <person name="Cuomo C."/>
            <person name="de Hoog S."/>
            <person name="Gorbushina A."/>
            <person name="Stielow B."/>
            <person name="Teixiera M."/>
            <person name="Abouelleil A."/>
            <person name="Chapman S.B."/>
            <person name="Priest M."/>
            <person name="Young S.K."/>
            <person name="Wortman J."/>
            <person name="Nusbaum C."/>
            <person name="Birren B."/>
        </authorList>
    </citation>
    <scope>NUCLEOTIDE SEQUENCE [LARGE SCALE GENOMIC DNA]</scope>
    <source>
        <strain evidence="2 3">CBS 83496</strain>
    </source>
</reference>
<dbReference type="VEuPathDB" id="FungiDB:PV07_03038"/>
<feature type="compositionally biased region" description="Low complexity" evidence="1">
    <location>
        <begin position="558"/>
        <end position="569"/>
    </location>
</feature>
<gene>
    <name evidence="2" type="ORF">PV07_03038</name>
</gene>
<evidence type="ECO:0000313" key="3">
    <source>
        <dbReference type="Proteomes" id="UP000054466"/>
    </source>
</evidence>
<evidence type="ECO:0000313" key="2">
    <source>
        <dbReference type="EMBL" id="KIW31386.1"/>
    </source>
</evidence>
<organism evidence="2 3">
    <name type="scientific">Cladophialophora immunda</name>
    <dbReference type="NCBI Taxonomy" id="569365"/>
    <lineage>
        <taxon>Eukaryota</taxon>
        <taxon>Fungi</taxon>
        <taxon>Dikarya</taxon>
        <taxon>Ascomycota</taxon>
        <taxon>Pezizomycotina</taxon>
        <taxon>Eurotiomycetes</taxon>
        <taxon>Chaetothyriomycetidae</taxon>
        <taxon>Chaetothyriales</taxon>
        <taxon>Herpotrichiellaceae</taxon>
        <taxon>Cladophialophora</taxon>
    </lineage>
</organism>
<evidence type="ECO:0000256" key="1">
    <source>
        <dbReference type="SAM" id="MobiDB-lite"/>
    </source>
</evidence>
<feature type="region of interest" description="Disordered" evidence="1">
    <location>
        <begin position="346"/>
        <end position="370"/>
    </location>
</feature>
<sequence length="662" mass="69688">MGRGPRRHLKDEDDESEDENLPPMSPNTQKEHQLKMIMRMDLSEKNADAIKTSDYSSRPRPFAASSITPECNVEGTEAARIAKENSGPTSKWQTFGQSDEAVDALFTQKQISNGNSHRHTIEEQKREEEGRLGHKLKLEDTYNDFGGSRRAGKRVASLHSRPPAASSAHSILTTRSFSATSKESTFGNRGKGVQAARPWPPPGLEGTPSMAIAMQISQPSAKTNTVKMSAMSSGSQVAAAEADPKRRALAPPAKSRSFALVEDSSKFMSSIQGKLAAWSSGTQTEAHGTSTSAANAAQTTWAVPSAVPVAQDEHTSAGHLHDSSIRRVPVAEFSFSVASTLAPGNVATHTDGAPSPAALSGFSTSTADDGESLPQVQAVTNDLIGLAIEDASLPDTHLTVEVHSGGGAAQAGPLSPSGSILDSPILDQVSSEVLPAEAAKVVIVGGLRYVLESELLDLKAAVENQLNSTTASLVNNSPALITAPKAVSVPQPFLASSKVTSSVASTAVRPSCPVNPFAPREPLATNDTNIAAAQVSSSNSNKDSGGPSTTAKSASRPSSVVTSNTTIISKWADDPSSRPTSRPAAPVIRSSSPIFGDRKVFGHHSKEAAEGQKYEPPPPKIKRTVATKRQYEPPGPGLTWLLKEMADAKQKRAAADEMDEEL</sequence>